<gene>
    <name evidence="9" type="ORF">BN1204_019650</name>
    <name evidence="8" type="ORF">NCLIV_019650</name>
</gene>
<evidence type="ECO:0000256" key="1">
    <source>
        <dbReference type="ARBA" id="ARBA00004141"/>
    </source>
</evidence>
<keyword evidence="2 6" id="KW-0812">Transmembrane</keyword>
<keyword evidence="4 6" id="KW-0472">Membrane</keyword>
<dbReference type="InterPro" id="IPR052706">
    <property type="entry name" value="Membrane-Transporter-like"/>
</dbReference>
<dbReference type="GO" id="GO:0016020">
    <property type="term" value="C:membrane"/>
    <property type="evidence" value="ECO:0007669"/>
    <property type="project" value="UniProtKB-SubCell"/>
</dbReference>
<feature type="transmembrane region" description="Helical" evidence="6">
    <location>
        <begin position="930"/>
        <end position="948"/>
    </location>
</feature>
<dbReference type="InterPro" id="IPR011547">
    <property type="entry name" value="SLC26A/SulP_dom"/>
</dbReference>
<evidence type="ECO:0000259" key="7">
    <source>
        <dbReference type="Pfam" id="PF00916"/>
    </source>
</evidence>
<feature type="transmembrane region" description="Helical" evidence="6">
    <location>
        <begin position="901"/>
        <end position="918"/>
    </location>
</feature>
<feature type="transmembrane region" description="Helical" evidence="6">
    <location>
        <begin position="994"/>
        <end position="1016"/>
    </location>
</feature>
<dbReference type="InterPro" id="IPR036513">
    <property type="entry name" value="STAS_dom_sf"/>
</dbReference>
<evidence type="ECO:0000313" key="8">
    <source>
        <dbReference type="EMBL" id="CBZ52176.1"/>
    </source>
</evidence>
<feature type="transmembrane region" description="Helical" evidence="6">
    <location>
        <begin position="838"/>
        <end position="856"/>
    </location>
</feature>
<evidence type="ECO:0000256" key="4">
    <source>
        <dbReference type="ARBA" id="ARBA00023136"/>
    </source>
</evidence>
<feature type="compositionally biased region" description="Polar residues" evidence="5">
    <location>
        <begin position="688"/>
        <end position="698"/>
    </location>
</feature>
<feature type="transmembrane region" description="Helical" evidence="6">
    <location>
        <begin position="1102"/>
        <end position="1124"/>
    </location>
</feature>
<dbReference type="RefSeq" id="XP_003882208.1">
    <property type="nucleotide sequence ID" value="XM_003882159.1"/>
</dbReference>
<feature type="region of interest" description="Disordered" evidence="5">
    <location>
        <begin position="623"/>
        <end position="720"/>
    </location>
</feature>
<evidence type="ECO:0000313" key="10">
    <source>
        <dbReference type="Proteomes" id="UP000007494"/>
    </source>
</evidence>
<dbReference type="VEuPathDB" id="ToxoDB:NCLIV_019650"/>
<feature type="compositionally biased region" description="Basic and acidic residues" evidence="5">
    <location>
        <begin position="441"/>
        <end position="450"/>
    </location>
</feature>
<keyword evidence="10" id="KW-1185">Reference proteome</keyword>
<feature type="region of interest" description="Disordered" evidence="5">
    <location>
        <begin position="1"/>
        <end position="22"/>
    </location>
</feature>
<dbReference type="OMA" id="IWLRRIR"/>
<evidence type="ECO:0000256" key="6">
    <source>
        <dbReference type="SAM" id="Phobius"/>
    </source>
</evidence>
<feature type="transmembrane region" description="Helical" evidence="6">
    <location>
        <begin position="863"/>
        <end position="881"/>
    </location>
</feature>
<proteinExistence type="predicted"/>
<reference evidence="9" key="4">
    <citation type="journal article" date="2015" name="PLoS ONE">
        <title>Comprehensive Evaluation of Toxoplasma gondii VEG and Neospora caninum LIV Genomes with Tachyzoite Stage Transcriptome and Proteome Defines Novel Transcript Features.</title>
        <authorList>
            <person name="Ramaprasad A."/>
            <person name="Mourier T."/>
            <person name="Naeem R."/>
            <person name="Malas T.B."/>
            <person name="Moussa E."/>
            <person name="Panigrahi A."/>
            <person name="Vermont S.J."/>
            <person name="Otto T.D."/>
            <person name="Wastling J."/>
            <person name="Pain A."/>
        </authorList>
    </citation>
    <scope>NUCLEOTIDE SEQUENCE</scope>
    <source>
        <strain evidence="9">Liverpool</strain>
    </source>
</reference>
<feature type="compositionally biased region" description="Basic and acidic residues" evidence="5">
    <location>
        <begin position="641"/>
        <end position="656"/>
    </location>
</feature>
<feature type="region of interest" description="Disordered" evidence="5">
    <location>
        <begin position="516"/>
        <end position="555"/>
    </location>
</feature>
<evidence type="ECO:0000256" key="2">
    <source>
        <dbReference type="ARBA" id="ARBA00022692"/>
    </source>
</evidence>
<accession>F0VEN2</accession>
<evidence type="ECO:0000313" key="9">
    <source>
        <dbReference type="EMBL" id="CEL66142.1"/>
    </source>
</evidence>
<dbReference type="Pfam" id="PF00916">
    <property type="entry name" value="Sulfate_transp"/>
    <property type="match status" value="1"/>
</dbReference>
<dbReference type="CDD" id="cd07042">
    <property type="entry name" value="STAS_SulP_like_sulfate_transporter"/>
    <property type="match status" value="1"/>
</dbReference>
<evidence type="ECO:0000256" key="3">
    <source>
        <dbReference type="ARBA" id="ARBA00022989"/>
    </source>
</evidence>
<dbReference type="EMBL" id="LN714481">
    <property type="protein sequence ID" value="CEL66142.1"/>
    <property type="molecule type" value="Genomic_DNA"/>
</dbReference>
<sequence>MGTDHGQDVFPFNTSGLSDNDRSACKLSDRLDPHETTHEAAVLHPEEHNAQHSSVGVSVCHNKEQDRWPSSVTSPKLSPCSFADDTVGEETECPGRGNLTGVPITQEFERKTSSGACGKPVLSFNKSSIQNRLNQVEGCPLFSRDANETIDAVLPSGDGCPPVYAAHDANSATAYLVAACVANSPKNDMPRNKMEETTARSHTSVANCSAHKKEMADCAQVHSGLRNLSGAEAVIGRGDTTQQESSEALCRFSNFEEKENIVHRGMPASHGGAPRLSMTESHRISSKADDSGIPSCCNTHHHRGELRQNCSSVCVEPTDGGDFPQSFFVYGHRIFSKTPSGGDHTSTVTPQTVGRNLPLPLAVCSCNGCCNAKGCSYTIRQDAQAAQRSADTGVVQRHHIWLRRIRGTPFSVCDNCGTPFDIRPEEEGHSGLNNRHRSRDHSREGEDLRVHGVKGLNGQEYEHEKQPNTTRGDPQQLAIMFSALGEGPSSQRDSSASERLSRPISGYLGRQLPSVPFASSSSSCGIQRHPSVQDRDHNTYSRASSTSTRTSADIHVEPGNGLAANFMSDTAQSRNQRASVLGDGPGCGLSGKSASSFEEITTTSAVSASNTKTCILPLGVRTSGEQTSAAPGSGINNSTRPIDEKTCSFESLDTRHGEKRRNFFRGNSASSDSDDDSERSPPCRCYSLNRTESLFPTSKETDSDGDSYTNGKDTHPNEDDGVCSCSSALESLKGVTWGWGFQAQPRATLSYYFGELKSGLAVPMSQLPATMTCAIVANVPVAAALHGAWITGLISAIFGGSPLSITTVTSSLAVTLAKVTRTTCDEATGVCHEEGLEFIFPALVLAGFCCFLLGLMRLSRFSQFVPSATIVGYLNAVAILNVRAQVETFRFDPVTSTGYEWLWVLLMIIVVFGVMCCWEKIPGIRVNRFIPSSILAIALSSFIEFVFVRRIARMQTKTVASLSTMTEGDLWPKPFFLTPENIKPLSFYMQPSNLMTMLELTLALVMVNYISTLITVDMMSDKVGNMRSEPDQHLVSVGAANTMACFLGALPGSTAPSPSLLNLKVGGKGRESSVFCALVNLALVAASTYLLEYVPLGGLAGIIMYTAYHAFQWRAVAAMFASFLPARLRQKHPVLQRKICRSDAFVMLLTTIIAISADIGTAIFSGVCISACVFAWKNGSRLSITSRVDPESGIKYYRVKGPIFFLTKRKLLRSFDIEHDPPSVVFELTGDACQLFDFGAMETLDTIAARYRKKNKRVRVVGMQRGDKKMIIKAGRMFEFAQIDIVERAIDEGAGPHTIPPIVDMMKLPC</sequence>
<dbReference type="Gene3D" id="3.30.750.24">
    <property type="entry name" value="STAS domain"/>
    <property type="match status" value="1"/>
</dbReference>
<feature type="region of interest" description="Disordered" evidence="5">
    <location>
        <begin position="423"/>
        <end position="472"/>
    </location>
</feature>
<dbReference type="eggNOG" id="KOG0236">
    <property type="taxonomic scope" value="Eukaryota"/>
</dbReference>
<keyword evidence="3 6" id="KW-1133">Transmembrane helix</keyword>
<dbReference type="InParanoid" id="F0VEN2"/>
<feature type="compositionally biased region" description="Low complexity" evidence="5">
    <location>
        <begin position="541"/>
        <end position="551"/>
    </location>
</feature>
<dbReference type="OrthoDB" id="329696at2759"/>
<feature type="compositionally biased region" description="Polar residues" evidence="5">
    <location>
        <begin position="623"/>
        <end position="640"/>
    </location>
</feature>
<protein>
    <submittedName>
        <fullName evidence="9">Probable sulfate transporter 3.5</fullName>
    </submittedName>
</protein>
<dbReference type="EMBL" id="FR823388">
    <property type="protein sequence ID" value="CBZ52176.1"/>
    <property type="molecule type" value="Genomic_DNA"/>
</dbReference>
<organism evidence="8 10">
    <name type="scientific">Neospora caninum (strain Liverpool)</name>
    <dbReference type="NCBI Taxonomy" id="572307"/>
    <lineage>
        <taxon>Eukaryota</taxon>
        <taxon>Sar</taxon>
        <taxon>Alveolata</taxon>
        <taxon>Apicomplexa</taxon>
        <taxon>Conoidasida</taxon>
        <taxon>Coccidia</taxon>
        <taxon>Eucoccidiorida</taxon>
        <taxon>Eimeriorina</taxon>
        <taxon>Sarcocystidae</taxon>
        <taxon>Neospora</taxon>
    </lineage>
</organism>
<dbReference type="Proteomes" id="UP000007494">
    <property type="component" value="Chromosome VIIa"/>
</dbReference>
<name>F0VEN2_NEOCL</name>
<feature type="transmembrane region" description="Helical" evidence="6">
    <location>
        <begin position="1145"/>
        <end position="1176"/>
    </location>
</feature>
<comment type="subcellular location">
    <subcellularLocation>
        <location evidence="1">Membrane</location>
        <topology evidence="1">Multi-pass membrane protein</topology>
    </subcellularLocation>
</comment>
<evidence type="ECO:0000256" key="5">
    <source>
        <dbReference type="SAM" id="MobiDB-lite"/>
    </source>
</evidence>
<dbReference type="PANTHER" id="PTHR43310">
    <property type="entry name" value="SULFATE TRANSPORTER YBAR-RELATED"/>
    <property type="match status" value="1"/>
</dbReference>
<feature type="domain" description="SLC26A/SulP transporter" evidence="7">
    <location>
        <begin position="754"/>
        <end position="1112"/>
    </location>
</feature>
<feature type="transmembrane region" description="Helical" evidence="6">
    <location>
        <begin position="1072"/>
        <end position="1090"/>
    </location>
</feature>
<reference evidence="8" key="2">
    <citation type="submission" date="2011-03" db="EMBL/GenBank/DDBJ databases">
        <title>Comparative genomics and transcriptomics of Neospora caninum and Toxoplasma gondii.</title>
        <authorList>
            <person name="Reid A.J."/>
            <person name="Sohal A."/>
            <person name="Harris D."/>
            <person name="Quail M."/>
            <person name="Sanders M."/>
            <person name="Berriman M."/>
            <person name="Wastling J.M."/>
            <person name="Pain A."/>
        </authorList>
    </citation>
    <scope>NUCLEOTIDE SEQUENCE</scope>
    <source>
        <strain evidence="8">Liverpool</strain>
    </source>
</reference>
<reference evidence="8" key="1">
    <citation type="submission" date="2011-02" db="EMBL/GenBank/DDBJ databases">
        <authorList>
            <person name="Aslett M."/>
        </authorList>
    </citation>
    <scope>NUCLEOTIDE SEQUENCE</scope>
    <source>
        <strain evidence="8">Liverpool</strain>
    </source>
</reference>
<dbReference type="PANTHER" id="PTHR43310:SF1">
    <property type="entry name" value="SULFATE TRANSPORTER YBAR-RELATED"/>
    <property type="match status" value="1"/>
</dbReference>
<dbReference type="GeneID" id="13443941"/>
<reference evidence="10" key="3">
    <citation type="journal article" date="2012" name="PLoS Pathog.">
        <title>Comparative genomics of the apicomplexan parasites Toxoplasma gondii and Neospora caninum: Coccidia differing in host range and transmission strategy.</title>
        <authorList>
            <person name="Reid A.J."/>
            <person name="Vermont S.J."/>
            <person name="Cotton J.A."/>
            <person name="Harris D."/>
            <person name="Hill-Cawthorne G.A."/>
            <person name="Konen-Waisman S."/>
            <person name="Latham S.M."/>
            <person name="Mourier T."/>
            <person name="Norton R."/>
            <person name="Quail M.A."/>
            <person name="Sanders M."/>
            <person name="Shanmugam D."/>
            <person name="Sohal A."/>
            <person name="Wasmuth J.D."/>
            <person name="Brunk B."/>
            <person name="Grigg M.E."/>
            <person name="Howard J.C."/>
            <person name="Parkinson J."/>
            <person name="Roos D.S."/>
            <person name="Trees A.J."/>
            <person name="Berriman M."/>
            <person name="Pain A."/>
            <person name="Wastling J.M."/>
        </authorList>
    </citation>
    <scope>NUCLEOTIDE SEQUENCE [LARGE SCALE GENOMIC DNA]</scope>
    <source>
        <strain evidence="10">Liverpool</strain>
    </source>
</reference>